<evidence type="ECO:0000313" key="6">
    <source>
        <dbReference type="Proteomes" id="UP000054921"/>
    </source>
</evidence>
<dbReference type="Pfam" id="PF13681">
    <property type="entry name" value="PilX"/>
    <property type="match status" value="1"/>
</dbReference>
<dbReference type="Proteomes" id="UP000277577">
    <property type="component" value="Chromosome"/>
</dbReference>
<evidence type="ECO:0000313" key="4">
    <source>
        <dbReference type="EMBL" id="KTC80461.1"/>
    </source>
</evidence>
<feature type="domain" description="PilX/PilW C-terminal" evidence="3">
    <location>
        <begin position="105"/>
        <end position="193"/>
    </location>
</feature>
<evidence type="ECO:0000313" key="5">
    <source>
        <dbReference type="EMBL" id="VEB39202.1"/>
    </source>
</evidence>
<feature type="region of interest" description="Disordered" evidence="1">
    <location>
        <begin position="1"/>
        <end position="20"/>
    </location>
</feature>
<gene>
    <name evidence="5" type="primary">pilX</name>
    <name evidence="4" type="ORF">Lche_2481</name>
    <name evidence="5" type="ORF">NCTC11976_03125</name>
</gene>
<keyword evidence="2" id="KW-1133">Transmembrane helix</keyword>
<reference evidence="5 7" key="2">
    <citation type="submission" date="2018-12" db="EMBL/GenBank/DDBJ databases">
        <authorList>
            <consortium name="Pathogen Informatics"/>
        </authorList>
    </citation>
    <scope>NUCLEOTIDE SEQUENCE [LARGE SCALE GENOMIC DNA]</scope>
    <source>
        <strain evidence="5 7">NCTC11976</strain>
    </source>
</reference>
<sequence length="196" mass="21593">MKLISPNKKSIDRYGDQKGPMDKHASIHELSWKNVAANEKGYILLITMILLIMLTVLALTDVSLNTTQTRIAANATDSEICLEKTEGALNQAINNLLNGTYNANNFLNNNSGLYLLNPNNPPLWTTVNWSSSTSVIPSFQGYSNSQASYIIEQLPSVIKPGQNMKMPTYIYRITARSLGANGNTSVMLQTTVQIQP</sequence>
<feature type="transmembrane region" description="Helical" evidence="2">
    <location>
        <begin position="41"/>
        <end position="60"/>
    </location>
</feature>
<dbReference type="STRING" id="28084.Lche_2481"/>
<dbReference type="Proteomes" id="UP000054921">
    <property type="component" value="Unassembled WGS sequence"/>
</dbReference>
<dbReference type="PATRIC" id="fig|28084.5.peg.2678"/>
<evidence type="ECO:0000256" key="2">
    <source>
        <dbReference type="SAM" id="Phobius"/>
    </source>
</evidence>
<dbReference type="InterPro" id="IPR025205">
    <property type="entry name" value="PilX/PilW_C"/>
</dbReference>
<keyword evidence="7" id="KW-1185">Reference proteome</keyword>
<dbReference type="OrthoDB" id="5653538at2"/>
<evidence type="ECO:0000313" key="7">
    <source>
        <dbReference type="Proteomes" id="UP000277577"/>
    </source>
</evidence>
<accession>A0A0W0SBM2</accession>
<name>A0A0W0SBM2_9GAMM</name>
<keyword evidence="2" id="KW-0812">Transmembrane</keyword>
<evidence type="ECO:0000256" key="1">
    <source>
        <dbReference type="SAM" id="MobiDB-lite"/>
    </source>
</evidence>
<dbReference type="AlphaFoldDB" id="A0A0W0SBM2"/>
<reference evidence="4 6" key="1">
    <citation type="submission" date="2015-11" db="EMBL/GenBank/DDBJ databases">
        <title>Genomic analysis of 38 Legionella species identifies large and diverse effector repertoires.</title>
        <authorList>
            <person name="Burstein D."/>
            <person name="Amaro F."/>
            <person name="Zusman T."/>
            <person name="Lifshitz Z."/>
            <person name="Cohen O."/>
            <person name="Gilbert J.A."/>
            <person name="Pupko T."/>
            <person name="Shuman H.A."/>
            <person name="Segal G."/>
        </authorList>
    </citation>
    <scope>NUCLEOTIDE SEQUENCE [LARGE SCALE GENOMIC DNA]</scope>
    <source>
        <strain evidence="4 6">ORW</strain>
    </source>
</reference>
<keyword evidence="2" id="KW-0472">Membrane</keyword>
<organism evidence="4 6">
    <name type="scientific">Legionella cherrii</name>
    <dbReference type="NCBI Taxonomy" id="28084"/>
    <lineage>
        <taxon>Bacteria</taxon>
        <taxon>Pseudomonadati</taxon>
        <taxon>Pseudomonadota</taxon>
        <taxon>Gammaproteobacteria</taxon>
        <taxon>Legionellales</taxon>
        <taxon>Legionellaceae</taxon>
        <taxon>Legionella</taxon>
    </lineage>
</organism>
<dbReference type="EMBL" id="LR134173">
    <property type="protein sequence ID" value="VEB39202.1"/>
    <property type="molecule type" value="Genomic_DNA"/>
</dbReference>
<evidence type="ECO:0000259" key="3">
    <source>
        <dbReference type="Pfam" id="PF13681"/>
    </source>
</evidence>
<dbReference type="EMBL" id="LNXW01000013">
    <property type="protein sequence ID" value="KTC80461.1"/>
    <property type="molecule type" value="Genomic_DNA"/>
</dbReference>
<feature type="compositionally biased region" description="Basic and acidic residues" evidence="1">
    <location>
        <begin position="9"/>
        <end position="20"/>
    </location>
</feature>
<proteinExistence type="predicted"/>
<protein>
    <submittedName>
        <fullName evidence="4">Tfp pilus assembly protein PilX</fullName>
    </submittedName>
    <submittedName>
        <fullName evidence="5">Type IV pilus assembly protein PilX</fullName>
    </submittedName>
</protein>